<feature type="transmembrane region" description="Helical" evidence="1">
    <location>
        <begin position="59"/>
        <end position="78"/>
    </location>
</feature>
<proteinExistence type="predicted"/>
<organism evidence="2 3">
    <name type="scientific">Peribacillus simplex</name>
    <dbReference type="NCBI Taxonomy" id="1478"/>
    <lineage>
        <taxon>Bacteria</taxon>
        <taxon>Bacillati</taxon>
        <taxon>Bacillota</taxon>
        <taxon>Bacilli</taxon>
        <taxon>Bacillales</taxon>
        <taxon>Bacillaceae</taxon>
        <taxon>Peribacillus</taxon>
    </lineage>
</organism>
<name>A0A9W4L156_9BACI</name>
<evidence type="ECO:0000256" key="1">
    <source>
        <dbReference type="SAM" id="Phobius"/>
    </source>
</evidence>
<protein>
    <submittedName>
        <fullName evidence="2">Uncharacterized protein</fullName>
    </submittedName>
</protein>
<keyword evidence="1" id="KW-0812">Transmembrane</keyword>
<keyword evidence="1" id="KW-1133">Transmembrane helix</keyword>
<accession>A0A9W4L156</accession>
<dbReference type="Proteomes" id="UP000789326">
    <property type="component" value="Unassembled WGS sequence"/>
</dbReference>
<keyword evidence="1" id="KW-0472">Membrane</keyword>
<gene>
    <name evidence="2" type="ORF">SRABI133_03481</name>
</gene>
<comment type="caution">
    <text evidence="2">The sequence shown here is derived from an EMBL/GenBank/DDBJ whole genome shotgun (WGS) entry which is preliminary data.</text>
</comment>
<sequence>MHYFKFIHYTSAPVHQKHNLCYGRSNQDLRIINIHSSVPNSSISPPNLVSKLEQMPMQWLSLAILILIPSYQFVKIWVKRDRHGIWTIKKSHCKQ</sequence>
<dbReference type="EMBL" id="CAKKMG010000057">
    <property type="protein sequence ID" value="CAH0264350.1"/>
    <property type="molecule type" value="Genomic_DNA"/>
</dbReference>
<evidence type="ECO:0000313" key="2">
    <source>
        <dbReference type="EMBL" id="CAH0264350.1"/>
    </source>
</evidence>
<evidence type="ECO:0000313" key="3">
    <source>
        <dbReference type="Proteomes" id="UP000789326"/>
    </source>
</evidence>
<dbReference type="AlphaFoldDB" id="A0A9W4L156"/>
<reference evidence="2" key="1">
    <citation type="submission" date="2021-11" db="EMBL/GenBank/DDBJ databases">
        <authorList>
            <person name="Bulgarelli D."/>
        </authorList>
    </citation>
    <scope>NUCLEOTIDE SEQUENCE</scope>
    <source>
        <strain evidence="2">Bi133</strain>
    </source>
</reference>